<keyword evidence="1" id="KW-0472">Membrane</keyword>
<name>B7G7U2_PHATC</name>
<proteinExistence type="predicted"/>
<dbReference type="PaxDb" id="2850-Phatr48600"/>
<dbReference type="Gene3D" id="1.20.120.1630">
    <property type="match status" value="1"/>
</dbReference>
<feature type="transmembrane region" description="Helical" evidence="1">
    <location>
        <begin position="197"/>
        <end position="218"/>
    </location>
</feature>
<evidence type="ECO:0008006" key="4">
    <source>
        <dbReference type="Google" id="ProtNLM"/>
    </source>
</evidence>
<dbReference type="Proteomes" id="UP000000759">
    <property type="component" value="Chromosome 18"/>
</dbReference>
<dbReference type="PROSITE" id="PS50244">
    <property type="entry name" value="S5A_REDUCTASE"/>
    <property type="match status" value="1"/>
</dbReference>
<reference evidence="3" key="2">
    <citation type="submission" date="2008-08" db="EMBL/GenBank/DDBJ databases">
        <authorList>
            <consortium name="Diatom Consortium"/>
            <person name="Grigoriev I."/>
            <person name="Grimwood J."/>
            <person name="Kuo A."/>
            <person name="Otillar R.P."/>
            <person name="Salamov A."/>
            <person name="Detter J.C."/>
            <person name="Lindquist E."/>
            <person name="Shapiro H."/>
            <person name="Lucas S."/>
            <person name="Glavina del Rio T."/>
            <person name="Pitluck S."/>
            <person name="Rokhsar D."/>
            <person name="Bowler C."/>
        </authorList>
    </citation>
    <scope>GENOME REANNOTATION</scope>
    <source>
        <strain evidence="3">CCAP 1055/1</strain>
    </source>
</reference>
<dbReference type="AlphaFoldDB" id="B7G7U2"/>
<dbReference type="PANTHER" id="PTHR32251:SF15">
    <property type="entry name" value="3-OXO-5-ALPHA-STEROID 4-DEHYDROGENASE (DUF1295)"/>
    <property type="match status" value="1"/>
</dbReference>
<sequence>MGITKMQSEHLRLSKTIFTTSKTTLQQGVHLVMKAHTIGLILLQTTNAFLSPYGRIKNMNSIPGRVETVESLRGGALEALPAEVVNLPSTVTSLVTSSLLSGPYGVVALAAISAAVILPLTQVKNMYGVSVGYGGSVAAIAYVLLQTFVPAKGDISHLLLGSSLFYGIRLASFLFVRDVAGWKPPASREEPSRMKRVPFALSLAIFYGLMTTPLLYAMRTPSAVGTSLHRVSMVGTGIAWAGAILEAVADGHKFLSKLNVDPKSKAFTGPSTGVYTMTRHPNYSGEVLFWVGTFVAGAPSFGKSIIAWLSSTAGLYGIVSIMNAATKGLEKRQGEKYGGQKAYETWKSDVPYPLVPLIKAYPLSPLLAREIGYGRYFNGLKDFLSSQPSVANKIELVGKEDPTVTGNFEVSVAATGQLLHSKRQAGQGKATSPGERAAILEQIKELLDEDD</sequence>
<dbReference type="InterPro" id="IPR010721">
    <property type="entry name" value="UstE-like"/>
</dbReference>
<dbReference type="Pfam" id="PF06966">
    <property type="entry name" value="DUF1295"/>
    <property type="match status" value="1"/>
</dbReference>
<dbReference type="eggNOG" id="KOG4650">
    <property type="taxonomic scope" value="Eukaryota"/>
</dbReference>
<organism evidence="2 3">
    <name type="scientific">Phaeodactylum tricornutum (strain CCAP 1055/1)</name>
    <dbReference type="NCBI Taxonomy" id="556484"/>
    <lineage>
        <taxon>Eukaryota</taxon>
        <taxon>Sar</taxon>
        <taxon>Stramenopiles</taxon>
        <taxon>Ochrophyta</taxon>
        <taxon>Bacillariophyta</taxon>
        <taxon>Bacillariophyceae</taxon>
        <taxon>Bacillariophycidae</taxon>
        <taxon>Naviculales</taxon>
        <taxon>Phaeodactylaceae</taxon>
        <taxon>Phaeodactylum</taxon>
    </lineage>
</organism>
<gene>
    <name evidence="2" type="ORF">PHATRDRAFT_48600</name>
</gene>
<evidence type="ECO:0000313" key="3">
    <source>
        <dbReference type="Proteomes" id="UP000000759"/>
    </source>
</evidence>
<dbReference type="OrthoDB" id="201504at2759"/>
<dbReference type="Gene3D" id="3.40.30.10">
    <property type="entry name" value="Glutaredoxin"/>
    <property type="match status" value="1"/>
</dbReference>
<dbReference type="GO" id="GO:0016020">
    <property type="term" value="C:membrane"/>
    <property type="evidence" value="ECO:0007669"/>
    <property type="project" value="TreeGrafter"/>
</dbReference>
<keyword evidence="1" id="KW-0812">Transmembrane</keyword>
<evidence type="ECO:0000313" key="2">
    <source>
        <dbReference type="EMBL" id="EEC45424.1"/>
    </source>
</evidence>
<evidence type="ECO:0000256" key="1">
    <source>
        <dbReference type="SAM" id="Phobius"/>
    </source>
</evidence>
<dbReference type="HOGENOM" id="CLU_072711_0_0_1"/>
<dbReference type="GeneID" id="7194869"/>
<dbReference type="RefSeq" id="XP_002183206.1">
    <property type="nucleotide sequence ID" value="XM_002183170.1"/>
</dbReference>
<dbReference type="InParanoid" id="B7G7U2"/>
<feature type="transmembrane region" description="Helical" evidence="1">
    <location>
        <begin position="102"/>
        <end position="120"/>
    </location>
</feature>
<feature type="transmembrane region" description="Helical" evidence="1">
    <location>
        <begin position="127"/>
        <end position="149"/>
    </location>
</feature>
<dbReference type="PANTHER" id="PTHR32251">
    <property type="entry name" value="3-OXO-5-ALPHA-STEROID 4-DEHYDROGENASE"/>
    <property type="match status" value="1"/>
</dbReference>
<reference evidence="2 3" key="1">
    <citation type="journal article" date="2008" name="Nature">
        <title>The Phaeodactylum genome reveals the evolutionary history of diatom genomes.</title>
        <authorList>
            <person name="Bowler C."/>
            <person name="Allen A.E."/>
            <person name="Badger J.H."/>
            <person name="Grimwood J."/>
            <person name="Jabbari K."/>
            <person name="Kuo A."/>
            <person name="Maheswari U."/>
            <person name="Martens C."/>
            <person name="Maumus F."/>
            <person name="Otillar R.P."/>
            <person name="Rayko E."/>
            <person name="Salamov A."/>
            <person name="Vandepoele K."/>
            <person name="Beszteri B."/>
            <person name="Gruber A."/>
            <person name="Heijde M."/>
            <person name="Katinka M."/>
            <person name="Mock T."/>
            <person name="Valentin K."/>
            <person name="Verret F."/>
            <person name="Berges J.A."/>
            <person name="Brownlee C."/>
            <person name="Cadoret J.P."/>
            <person name="Chiovitti A."/>
            <person name="Choi C.J."/>
            <person name="Coesel S."/>
            <person name="De Martino A."/>
            <person name="Detter J.C."/>
            <person name="Durkin C."/>
            <person name="Falciatore A."/>
            <person name="Fournet J."/>
            <person name="Haruta M."/>
            <person name="Huysman M.J."/>
            <person name="Jenkins B.D."/>
            <person name="Jiroutova K."/>
            <person name="Jorgensen R.E."/>
            <person name="Joubert Y."/>
            <person name="Kaplan A."/>
            <person name="Kroger N."/>
            <person name="Kroth P.G."/>
            <person name="La Roche J."/>
            <person name="Lindquist E."/>
            <person name="Lommer M."/>
            <person name="Martin-Jezequel V."/>
            <person name="Lopez P.J."/>
            <person name="Lucas S."/>
            <person name="Mangogna M."/>
            <person name="McGinnis K."/>
            <person name="Medlin L.K."/>
            <person name="Montsant A."/>
            <person name="Oudot-Le Secq M.P."/>
            <person name="Napoli C."/>
            <person name="Obornik M."/>
            <person name="Parker M.S."/>
            <person name="Petit J.L."/>
            <person name="Porcel B.M."/>
            <person name="Poulsen N."/>
            <person name="Robison M."/>
            <person name="Rychlewski L."/>
            <person name="Rynearson T.A."/>
            <person name="Schmutz J."/>
            <person name="Shapiro H."/>
            <person name="Siaut M."/>
            <person name="Stanley M."/>
            <person name="Sussman M.R."/>
            <person name="Taylor A.R."/>
            <person name="Vardi A."/>
            <person name="von Dassow P."/>
            <person name="Vyverman W."/>
            <person name="Willis A."/>
            <person name="Wyrwicz L.S."/>
            <person name="Rokhsar D.S."/>
            <person name="Weissenbach J."/>
            <person name="Armbrust E.V."/>
            <person name="Green B.R."/>
            <person name="Van de Peer Y."/>
            <person name="Grigoriev I.V."/>
        </authorList>
    </citation>
    <scope>NUCLEOTIDE SEQUENCE [LARGE SCALE GENOMIC DNA]</scope>
    <source>
        <strain evidence="2 3">CCAP 1055/1</strain>
    </source>
</reference>
<dbReference type="EMBL" id="CM000620">
    <property type="protein sequence ID" value="EEC45424.1"/>
    <property type="molecule type" value="Genomic_DNA"/>
</dbReference>
<dbReference type="KEGG" id="pti:PHATRDRAFT_48600"/>
<feature type="transmembrane region" description="Helical" evidence="1">
    <location>
        <begin position="155"/>
        <end position="176"/>
    </location>
</feature>
<keyword evidence="1" id="KW-1133">Transmembrane helix</keyword>
<accession>B7G7U2</accession>
<protein>
    <recommendedName>
        <fullName evidence="4">Steroid 5-alpha reductase C-terminal domain-containing protein</fullName>
    </recommendedName>
</protein>
<keyword evidence="3" id="KW-1185">Reference proteome</keyword>